<accession>B9S6Q6</accession>
<protein>
    <submittedName>
        <fullName evidence="5">Carboxylic ester hydrolase, putative</fullName>
    </submittedName>
</protein>
<keyword evidence="4" id="KW-0472">Membrane</keyword>
<keyword evidence="3" id="KW-0443">Lipid metabolism</keyword>
<dbReference type="CDD" id="cd01837">
    <property type="entry name" value="SGNH_plant_lipase_like"/>
    <property type="match status" value="1"/>
</dbReference>
<evidence type="ECO:0000256" key="1">
    <source>
        <dbReference type="ARBA" id="ARBA00008668"/>
    </source>
</evidence>
<evidence type="ECO:0000313" key="5">
    <source>
        <dbReference type="EMBL" id="EEF40662.1"/>
    </source>
</evidence>
<organism evidence="5 6">
    <name type="scientific">Ricinus communis</name>
    <name type="common">Castor bean</name>
    <dbReference type="NCBI Taxonomy" id="3988"/>
    <lineage>
        <taxon>Eukaryota</taxon>
        <taxon>Viridiplantae</taxon>
        <taxon>Streptophyta</taxon>
        <taxon>Embryophyta</taxon>
        <taxon>Tracheophyta</taxon>
        <taxon>Spermatophyta</taxon>
        <taxon>Magnoliopsida</taxon>
        <taxon>eudicotyledons</taxon>
        <taxon>Gunneridae</taxon>
        <taxon>Pentapetalae</taxon>
        <taxon>rosids</taxon>
        <taxon>fabids</taxon>
        <taxon>Malpighiales</taxon>
        <taxon>Euphorbiaceae</taxon>
        <taxon>Acalyphoideae</taxon>
        <taxon>Acalypheae</taxon>
        <taxon>Ricinus</taxon>
    </lineage>
</organism>
<name>B9S6Q6_RICCO</name>
<dbReference type="eggNOG" id="KOG0017">
    <property type="taxonomic scope" value="Eukaryota"/>
</dbReference>
<sequence length="531" mass="59697">MQRFGQHENWRRQVQFHQCLCLVIQLLMLGLTITWPLKGQELIFPLMGLIIATPNQLEGLATPITLLILLSYQIHLTNLLSLGARRFGIVGVPPVGCIPRYRVLNTTDGCLEELNSYAQLFSDKIEGILQTLNVEFKNMKYSLGNSYDVISDIINNHLAYGFKDAITACCGYGIIGAESPCLPNATVCSNRNDFFWWDRYHPSQAGCEVVALTLYGGAQRYVKPINYTIFIFGDSTVDVGTNNYLNGTAALANFPYNGIDFPESIPTGRFSNGYNIADALESNDIEFRFSIGVQKRVVPMRKQIQQFALVRRNISEIKGEKETAKDLSKSIFILSVGSNDILDPFRLGTNLTKDHLMATLHPVFHQHLKNLYDLGARRFGILPAAPIGCCPYSRALDKSEGGDGACMTEPNEFARAFYIIVDSLLESMSSELPEMKYSLGNVYKMTKFIFKNYRSYGFKEIRKACCGSGDYNGVGYCNEAQKPNLCKNRKDHLFWDLYHPSEAATNLSALTLYYGDNKYMKPINFHMLANV</sequence>
<dbReference type="AlphaFoldDB" id="B9S6Q6"/>
<keyword evidence="3" id="KW-0442">Lipid degradation</keyword>
<comment type="similarity">
    <text evidence="1">Belongs to the 'GDSL' lipolytic enzyme family.</text>
</comment>
<dbReference type="PANTHER" id="PTHR45648">
    <property type="entry name" value="GDSL LIPASE/ACYLHYDROLASE FAMILY PROTEIN (AFU_ORTHOLOGUE AFUA_4G14700)"/>
    <property type="match status" value="1"/>
</dbReference>
<keyword evidence="4" id="KW-1133">Transmembrane helix</keyword>
<dbReference type="STRING" id="3988.B9S6Q6"/>
<evidence type="ECO:0000256" key="2">
    <source>
        <dbReference type="ARBA" id="ARBA00022801"/>
    </source>
</evidence>
<dbReference type="InParanoid" id="B9S6Q6"/>
<evidence type="ECO:0000256" key="3">
    <source>
        <dbReference type="ARBA" id="ARBA00022963"/>
    </source>
</evidence>
<evidence type="ECO:0000256" key="4">
    <source>
        <dbReference type="SAM" id="Phobius"/>
    </source>
</evidence>
<dbReference type="InterPro" id="IPR036514">
    <property type="entry name" value="SGNH_hydro_sf"/>
</dbReference>
<dbReference type="Proteomes" id="UP000008311">
    <property type="component" value="Unassembled WGS sequence"/>
</dbReference>
<dbReference type="InterPro" id="IPR051058">
    <property type="entry name" value="GDSL_Est/Lipase"/>
</dbReference>
<keyword evidence="6" id="KW-1185">Reference proteome</keyword>
<reference evidence="6" key="1">
    <citation type="journal article" date="2010" name="Nat. Biotechnol.">
        <title>Draft genome sequence of the oilseed species Ricinus communis.</title>
        <authorList>
            <person name="Chan A.P."/>
            <person name="Crabtree J."/>
            <person name="Zhao Q."/>
            <person name="Lorenzi H."/>
            <person name="Orvis J."/>
            <person name="Puiu D."/>
            <person name="Melake-Berhan A."/>
            <person name="Jones K.M."/>
            <person name="Redman J."/>
            <person name="Chen G."/>
            <person name="Cahoon E.B."/>
            <person name="Gedil M."/>
            <person name="Stanke M."/>
            <person name="Haas B.J."/>
            <person name="Wortman J.R."/>
            <person name="Fraser-Liggett C.M."/>
            <person name="Ravel J."/>
            <person name="Rabinowicz P.D."/>
        </authorList>
    </citation>
    <scope>NUCLEOTIDE SEQUENCE [LARGE SCALE GENOMIC DNA]</scope>
    <source>
        <strain evidence="6">cv. Hale</strain>
    </source>
</reference>
<keyword evidence="2 5" id="KW-0378">Hydrolase</keyword>
<evidence type="ECO:0000313" key="6">
    <source>
        <dbReference type="Proteomes" id="UP000008311"/>
    </source>
</evidence>
<dbReference type="InterPro" id="IPR001087">
    <property type="entry name" value="GDSL"/>
</dbReference>
<dbReference type="InterPro" id="IPR035669">
    <property type="entry name" value="SGNH_plant_lipase-like"/>
</dbReference>
<dbReference type="Gene3D" id="3.40.50.1110">
    <property type="entry name" value="SGNH hydrolase"/>
    <property type="match status" value="2"/>
</dbReference>
<gene>
    <name evidence="5" type="ORF">RCOM_0871600</name>
</gene>
<keyword evidence="4" id="KW-0812">Transmembrane</keyword>
<proteinExistence type="inferred from homology"/>
<dbReference type="Pfam" id="PF00657">
    <property type="entry name" value="Lipase_GDSL"/>
    <property type="match status" value="2"/>
</dbReference>
<dbReference type="GO" id="GO:0016042">
    <property type="term" value="P:lipid catabolic process"/>
    <property type="evidence" value="ECO:0007669"/>
    <property type="project" value="UniProtKB-KW"/>
</dbReference>
<dbReference type="EMBL" id="EQ973882">
    <property type="protein sequence ID" value="EEF40662.1"/>
    <property type="molecule type" value="Genomic_DNA"/>
</dbReference>
<feature type="transmembrane region" description="Helical" evidence="4">
    <location>
        <begin position="20"/>
        <end position="37"/>
    </location>
</feature>
<dbReference type="PANTHER" id="PTHR45648:SF107">
    <property type="entry name" value="GDSL ESTERASE_LIPASE"/>
    <property type="match status" value="1"/>
</dbReference>
<dbReference type="GO" id="GO:0016788">
    <property type="term" value="F:hydrolase activity, acting on ester bonds"/>
    <property type="evidence" value="ECO:0007669"/>
    <property type="project" value="InterPro"/>
</dbReference>